<sequence length="224" mass="25443">MSEKFDVKDAFGVIVEIVQFIMLAVGIKEVSDAKPGEERKEAVKQHLPHLFGLGRADEGIWGSVRTGLKKDERSALDKIMQKLTLDESTSLLLNIGSMPNETTTNEKGEKINVVEFSENDRRVKFLKDLVADANMCQEDDDIRHAVETLRINHLVDESKLSEIHKEVKQIIVKSLCLDSVNDLSDPNKVAKAINDVLVPHITAYRKKHYKVNPFYRFVGWVFQI</sequence>
<proteinExistence type="predicted"/>
<comment type="caution">
    <text evidence="1">The sequence shown here is derived from an EMBL/GenBank/DDBJ whole genome shotgun (WGS) entry which is preliminary data.</text>
</comment>
<gene>
    <name evidence="1" type="ORF">A2937_00745</name>
</gene>
<organism evidence="1 2">
    <name type="scientific">Candidatus Yonathbacteria bacterium RIFCSPLOWO2_01_FULL_47_33b</name>
    <dbReference type="NCBI Taxonomy" id="1802727"/>
    <lineage>
        <taxon>Bacteria</taxon>
        <taxon>Candidatus Yonathiibacteriota</taxon>
    </lineage>
</organism>
<accession>A0A1G2SEE9</accession>
<evidence type="ECO:0000313" key="1">
    <source>
        <dbReference type="EMBL" id="OHA83355.1"/>
    </source>
</evidence>
<dbReference type="Proteomes" id="UP000177987">
    <property type="component" value="Unassembled WGS sequence"/>
</dbReference>
<name>A0A1G2SEE9_9BACT</name>
<dbReference type="AlphaFoldDB" id="A0A1G2SEE9"/>
<reference evidence="1 2" key="1">
    <citation type="journal article" date="2016" name="Nat. Commun.">
        <title>Thousands of microbial genomes shed light on interconnected biogeochemical processes in an aquifer system.</title>
        <authorList>
            <person name="Anantharaman K."/>
            <person name="Brown C.T."/>
            <person name="Hug L.A."/>
            <person name="Sharon I."/>
            <person name="Castelle C.J."/>
            <person name="Probst A.J."/>
            <person name="Thomas B.C."/>
            <person name="Singh A."/>
            <person name="Wilkins M.J."/>
            <person name="Karaoz U."/>
            <person name="Brodie E.L."/>
            <person name="Williams K.H."/>
            <person name="Hubbard S.S."/>
            <person name="Banfield J.F."/>
        </authorList>
    </citation>
    <scope>NUCLEOTIDE SEQUENCE [LARGE SCALE GENOMIC DNA]</scope>
</reference>
<evidence type="ECO:0000313" key="2">
    <source>
        <dbReference type="Proteomes" id="UP000177987"/>
    </source>
</evidence>
<protein>
    <submittedName>
        <fullName evidence="1">Uncharacterized protein</fullName>
    </submittedName>
</protein>
<dbReference type="EMBL" id="MHUW01000018">
    <property type="protein sequence ID" value="OHA83355.1"/>
    <property type="molecule type" value="Genomic_DNA"/>
</dbReference>